<dbReference type="PANTHER" id="PTHR35497:SF1">
    <property type="entry name" value="ACYL-UDP-N-ACETYLGLUCOSAMINE O-ACYLTRANSFERASE"/>
    <property type="match status" value="1"/>
</dbReference>
<comment type="caution">
    <text evidence="3">The sequence shown here is derived from an EMBL/GenBank/DDBJ whole genome shotgun (WGS) entry which is preliminary data.</text>
</comment>
<proteinExistence type="predicted"/>
<name>A0AA89BG34_9ASTE</name>
<dbReference type="Proteomes" id="UP001188597">
    <property type="component" value="Unassembled WGS sequence"/>
</dbReference>
<dbReference type="PANTHER" id="PTHR35497">
    <property type="entry name" value="ACYL-UDP-N-ACETYLGLUCOSAMINE O-ACYLTRANSFERASE"/>
    <property type="match status" value="1"/>
</dbReference>
<keyword evidence="4" id="KW-1185">Reference proteome</keyword>
<dbReference type="EMBL" id="JAVXUP010000074">
    <property type="protein sequence ID" value="KAK3039583.1"/>
    <property type="molecule type" value="Genomic_DNA"/>
</dbReference>
<evidence type="ECO:0000313" key="4">
    <source>
        <dbReference type="Proteomes" id="UP001188597"/>
    </source>
</evidence>
<sequence>MAGRRELGFERMGACSLREQLAKTTLRNVRLQGHKYVELREDGKRLIFFCTLCLAPCYSDSVLFDHLKGSLHSDRYAAAKSTLLKPNPWPYNDGVLLFHDPSDEDKDDKNVLVLNANRVRLLDPERDDENDLAIVCVGEKFKPVSNGHVPHDGLCSKRYSDSIVETNCDRTCYEADLNGDVEGYQLVVPGVLHKDEVSDLEVTFTGVGKIAARLSEKDGVSKWITRIWCEWLGKKESSNFDALMIPQHDFAVVTFTYNYDLGRKGLLDDAKYLLLCSPPEAEGSIKKRRKSFSDPEDMSESLSNQYDSSGEESLSSDNYNSMLLLNGCDDELMHSRVISSKTLRRELRQQQRVAAERMCDICQHKMLPGKDVAALLNRKTGKLVCNSRNVNGVKVSAHPLFHSIEVIRQLIAFHVFHISCLIHWILLCEVESYSKQLMGPKEKRRSRRKSGNKINEMGKEGKLEAARKQIYSVFCPACQGTGVNIFEEDLEKPTVPLSEMFKYKIRASDARRAWMRSPEELSNCSIGLHLPSQSDGTFQEKVSPLKLLHFYRADECSLRRTTSESCK</sequence>
<gene>
    <name evidence="3" type="ORF">RJ639_027727</name>
</gene>
<dbReference type="InterPro" id="IPR013087">
    <property type="entry name" value="Znf_C2H2_type"/>
</dbReference>
<organism evidence="3 4">
    <name type="scientific">Escallonia herrerae</name>
    <dbReference type="NCBI Taxonomy" id="1293975"/>
    <lineage>
        <taxon>Eukaryota</taxon>
        <taxon>Viridiplantae</taxon>
        <taxon>Streptophyta</taxon>
        <taxon>Embryophyta</taxon>
        <taxon>Tracheophyta</taxon>
        <taxon>Spermatophyta</taxon>
        <taxon>Magnoliopsida</taxon>
        <taxon>eudicotyledons</taxon>
        <taxon>Gunneridae</taxon>
        <taxon>Pentapetalae</taxon>
        <taxon>asterids</taxon>
        <taxon>campanulids</taxon>
        <taxon>Escalloniales</taxon>
        <taxon>Escalloniaceae</taxon>
        <taxon>Escallonia</taxon>
    </lineage>
</organism>
<reference evidence="3" key="1">
    <citation type="submission" date="2022-12" db="EMBL/GenBank/DDBJ databases">
        <title>Draft genome assemblies for two species of Escallonia (Escalloniales).</title>
        <authorList>
            <person name="Chanderbali A."/>
            <person name="Dervinis C."/>
            <person name="Anghel I."/>
            <person name="Soltis D."/>
            <person name="Soltis P."/>
            <person name="Zapata F."/>
        </authorList>
    </citation>
    <scope>NUCLEOTIDE SEQUENCE</scope>
    <source>
        <strain evidence="3">UCBG64.0493</strain>
        <tissue evidence="3">Leaf</tissue>
    </source>
</reference>
<evidence type="ECO:0000313" key="3">
    <source>
        <dbReference type="EMBL" id="KAK3039583.1"/>
    </source>
</evidence>
<evidence type="ECO:0000259" key="2">
    <source>
        <dbReference type="PROSITE" id="PS00028"/>
    </source>
</evidence>
<evidence type="ECO:0000256" key="1">
    <source>
        <dbReference type="SAM" id="MobiDB-lite"/>
    </source>
</evidence>
<feature type="compositionally biased region" description="Polar residues" evidence="1">
    <location>
        <begin position="300"/>
        <end position="314"/>
    </location>
</feature>
<feature type="domain" description="C2H2-type" evidence="2">
    <location>
        <begin position="50"/>
        <end position="72"/>
    </location>
</feature>
<dbReference type="PROSITE" id="PS00028">
    <property type="entry name" value="ZINC_FINGER_C2H2_1"/>
    <property type="match status" value="1"/>
</dbReference>
<feature type="region of interest" description="Disordered" evidence="1">
    <location>
        <begin position="285"/>
        <end position="314"/>
    </location>
</feature>
<accession>A0AA89BG34</accession>
<dbReference type="AlphaFoldDB" id="A0AA89BG34"/>
<protein>
    <recommendedName>
        <fullName evidence="2">C2H2-type domain-containing protein</fullName>
    </recommendedName>
</protein>